<dbReference type="EMBL" id="DAEQIJ010000002">
    <property type="protein sequence ID" value="HBH2618892.1"/>
    <property type="molecule type" value="Genomic_DNA"/>
</dbReference>
<dbReference type="GeneID" id="66353640"/>
<dbReference type="PANTHER" id="PTHR30627:SF24">
    <property type="entry name" value="PENICILLIN-BINDING PROTEIN 4B"/>
    <property type="match status" value="1"/>
</dbReference>
<dbReference type="SUPFAM" id="SSF56601">
    <property type="entry name" value="beta-lactamase/transpeptidase-like"/>
    <property type="match status" value="1"/>
</dbReference>
<comment type="similarity">
    <text evidence="2">Belongs to the transpeptidase family.</text>
</comment>
<feature type="domain" description="Penicillin-binding protein transpeptidase" evidence="4">
    <location>
        <begin position="252"/>
        <end position="552"/>
    </location>
</feature>
<dbReference type="InterPro" id="IPR005311">
    <property type="entry name" value="PBP_dimer"/>
</dbReference>
<comment type="caution">
    <text evidence="6">The sequence shown here is derived from an EMBL/GenBank/DDBJ whole genome shotgun (WGS) entry which is preliminary data.</text>
</comment>
<dbReference type="SUPFAM" id="SSF56519">
    <property type="entry name" value="Penicillin binding protein dimerisation domain"/>
    <property type="match status" value="1"/>
</dbReference>
<dbReference type="InterPro" id="IPR012338">
    <property type="entry name" value="Beta-lactam/transpept-like"/>
</dbReference>
<dbReference type="Gene3D" id="3.40.710.10">
    <property type="entry name" value="DD-peptidase/beta-lactamase superfamily"/>
    <property type="match status" value="1"/>
</dbReference>
<dbReference type="GO" id="GO:0071555">
    <property type="term" value="P:cell wall organization"/>
    <property type="evidence" value="ECO:0007669"/>
    <property type="project" value="TreeGrafter"/>
</dbReference>
<reference evidence="6" key="2">
    <citation type="submission" date="2021-06" db="EMBL/GenBank/DDBJ databases">
        <authorList>
            <consortium name="NCBI Pathogen Detection Project"/>
        </authorList>
    </citation>
    <scope>NUCLEOTIDE SEQUENCE</scope>
    <source>
        <strain evidence="6">Clostridioides</strain>
    </source>
</reference>
<comment type="subcellular location">
    <subcellularLocation>
        <location evidence="1">Membrane</location>
    </subcellularLocation>
</comment>
<dbReference type="Proteomes" id="UP000879542">
    <property type="component" value="Unassembled WGS sequence"/>
</dbReference>
<dbReference type="InterPro" id="IPR050515">
    <property type="entry name" value="Beta-lactam/transpept"/>
</dbReference>
<protein>
    <submittedName>
        <fullName evidence="6">Penicillin-binding protein 2</fullName>
    </submittedName>
</protein>
<dbReference type="RefSeq" id="WP_016729536.1">
    <property type="nucleotide sequence ID" value="NZ_AP025558.1"/>
</dbReference>
<evidence type="ECO:0000256" key="2">
    <source>
        <dbReference type="ARBA" id="ARBA00007171"/>
    </source>
</evidence>
<feature type="domain" description="Penicillin-binding protein dimerisation" evidence="5">
    <location>
        <begin position="60"/>
        <end position="195"/>
    </location>
</feature>
<evidence type="ECO:0000256" key="3">
    <source>
        <dbReference type="ARBA" id="ARBA00023136"/>
    </source>
</evidence>
<organism evidence="6 7">
    <name type="scientific">Clostridioides difficile</name>
    <name type="common">Peptoclostridium difficile</name>
    <dbReference type="NCBI Taxonomy" id="1496"/>
    <lineage>
        <taxon>Bacteria</taxon>
        <taxon>Bacillati</taxon>
        <taxon>Bacillota</taxon>
        <taxon>Clostridia</taxon>
        <taxon>Peptostreptococcales</taxon>
        <taxon>Peptostreptococcaceae</taxon>
        <taxon>Clostridioides</taxon>
    </lineage>
</organism>
<dbReference type="AlphaFoldDB" id="A0A9P3YLT1"/>
<evidence type="ECO:0000259" key="4">
    <source>
        <dbReference type="Pfam" id="PF00905"/>
    </source>
</evidence>
<proteinExistence type="inferred from homology"/>
<accession>A0A9P3YLT1</accession>
<dbReference type="InterPro" id="IPR036138">
    <property type="entry name" value="PBP_dimer_sf"/>
</dbReference>
<dbReference type="GO" id="GO:0071972">
    <property type="term" value="F:peptidoglycan L,D-transpeptidase activity"/>
    <property type="evidence" value="ECO:0007669"/>
    <property type="project" value="TreeGrafter"/>
</dbReference>
<dbReference type="GO" id="GO:0005886">
    <property type="term" value="C:plasma membrane"/>
    <property type="evidence" value="ECO:0007669"/>
    <property type="project" value="TreeGrafter"/>
</dbReference>
<dbReference type="Pfam" id="PF00905">
    <property type="entry name" value="Transpeptidase"/>
    <property type="match status" value="1"/>
</dbReference>
<dbReference type="Gene3D" id="3.90.1310.10">
    <property type="entry name" value="Penicillin-binding protein 2a (Domain 2)"/>
    <property type="match status" value="1"/>
</dbReference>
<evidence type="ECO:0000256" key="1">
    <source>
        <dbReference type="ARBA" id="ARBA00004370"/>
    </source>
</evidence>
<evidence type="ECO:0000313" key="7">
    <source>
        <dbReference type="Proteomes" id="UP000879542"/>
    </source>
</evidence>
<dbReference type="GO" id="GO:0008658">
    <property type="term" value="F:penicillin binding"/>
    <property type="evidence" value="ECO:0007669"/>
    <property type="project" value="InterPro"/>
</dbReference>
<sequence>MSKKKTPFLKKVGKRSWCIFTIILIIYSVLIYRLVDIQVLKGDKYKQSVESQSVEKVELNSGRGIIYDRNNKKLTDTSKSQVLIVEKEKLNNNYKILELIKKATKMNDLDIYKAVQEQLTRPIIQIQTKNIDIDKSMKKELEKNGIMVEEKTMRYAKDGLLSHTIGYIKEDDKSGQSGIEKSMDSVLRNSNEKYISAFKAGDAGNEKSLNILKGSVKTVDNKDKDRHLKTTIDYNIQKKLEQILNKEENPTAAIISEASTGEILAMCSRPNFDQNDISKSLKGKNGEFENRVIKATYPPGSVFKMVVLFSALENGVIDENYTYNCTGKTKVGNTNEILRCNKRDGHGFQNLRQAFSNSCNPAFLDIAMKLGKEKILKSAEKLHLFEKVDIGLDEEKIREAPKNISIRNLAIGQENIEFTPLQINQMTQIIANNGTFKPLYLYKSLVDNNMNTIKTYKSSKKEELISPYVCTQVKEYMKSVSRTGTAKDLKDIEGGCGVKTGTAQSSLNKKAIDHGWITGFYPEERPKYVITVLVEGTQKGNKSATPIFKEICESIK</sequence>
<dbReference type="PANTHER" id="PTHR30627">
    <property type="entry name" value="PEPTIDOGLYCAN D,D-TRANSPEPTIDASE"/>
    <property type="match status" value="1"/>
</dbReference>
<gene>
    <name evidence="6" type="ORF">KRQ00_000620</name>
</gene>
<reference evidence="6" key="1">
    <citation type="journal article" date="2018" name="Genome Biol.">
        <title>SKESA: strategic k-mer extension for scrupulous assemblies.</title>
        <authorList>
            <person name="Souvorov A."/>
            <person name="Agarwala R."/>
            <person name="Lipman D.J."/>
        </authorList>
    </citation>
    <scope>NUCLEOTIDE SEQUENCE</scope>
    <source>
        <strain evidence="6">Clostridioides</strain>
    </source>
</reference>
<keyword evidence="3" id="KW-0472">Membrane</keyword>
<dbReference type="Pfam" id="PF03717">
    <property type="entry name" value="PBP_dimer"/>
    <property type="match status" value="1"/>
</dbReference>
<dbReference type="InterPro" id="IPR001460">
    <property type="entry name" value="PCN-bd_Tpept"/>
</dbReference>
<evidence type="ECO:0000259" key="5">
    <source>
        <dbReference type="Pfam" id="PF03717"/>
    </source>
</evidence>
<evidence type="ECO:0000313" key="6">
    <source>
        <dbReference type="EMBL" id="HBH2618892.1"/>
    </source>
</evidence>
<name>A0A9P3YLT1_CLODI</name>